<evidence type="ECO:0000256" key="4">
    <source>
        <dbReference type="ARBA" id="ARBA00022481"/>
    </source>
</evidence>
<dbReference type="NCBIfam" id="TIGR01707">
    <property type="entry name" value="gspI"/>
    <property type="match status" value="1"/>
</dbReference>
<comment type="function">
    <text evidence="9">Component of the type II secretion system required for the energy-dependent secretion of extracellular factors such as proteases and toxins from the periplasm.</text>
</comment>
<evidence type="ECO:0000256" key="7">
    <source>
        <dbReference type="ARBA" id="ARBA00022989"/>
    </source>
</evidence>
<evidence type="ECO:0000256" key="2">
    <source>
        <dbReference type="ARBA" id="ARBA00008358"/>
    </source>
</evidence>
<evidence type="ECO:0000256" key="5">
    <source>
        <dbReference type="ARBA" id="ARBA00022519"/>
    </source>
</evidence>
<dbReference type="GO" id="GO:0005886">
    <property type="term" value="C:plasma membrane"/>
    <property type="evidence" value="ECO:0007669"/>
    <property type="project" value="UniProtKB-SubCell"/>
</dbReference>
<evidence type="ECO:0000256" key="8">
    <source>
        <dbReference type="ARBA" id="ARBA00023136"/>
    </source>
</evidence>
<keyword evidence="5 9" id="KW-0997">Cell inner membrane</keyword>
<evidence type="ECO:0000313" key="11">
    <source>
        <dbReference type="EMBL" id="ACQ91992.1"/>
    </source>
</evidence>
<gene>
    <name evidence="11" type="ordered locus">Tola_0362</name>
</gene>
<dbReference type="EMBL" id="CP001616">
    <property type="protein sequence ID" value="ACQ91992.1"/>
    <property type="molecule type" value="Genomic_DNA"/>
</dbReference>
<evidence type="ECO:0000256" key="3">
    <source>
        <dbReference type="ARBA" id="ARBA00022475"/>
    </source>
</evidence>
<dbReference type="InterPro" id="IPR012902">
    <property type="entry name" value="N_methyl_site"/>
</dbReference>
<accession>C4L993</accession>
<dbReference type="KEGG" id="tau:Tola_0362"/>
<evidence type="ECO:0000259" key="10">
    <source>
        <dbReference type="Pfam" id="PF02501"/>
    </source>
</evidence>
<keyword evidence="12" id="KW-1185">Reference proteome</keyword>
<name>C4L993_TOLAT</name>
<dbReference type="STRING" id="595494.Tola_0362"/>
<dbReference type="PANTHER" id="PTHR38779">
    <property type="entry name" value="TYPE II SECRETION SYSTEM PROTEIN I-RELATED"/>
    <property type="match status" value="1"/>
</dbReference>
<comment type="PTM">
    <text evidence="9">Cleaved by prepilin peptidase.</text>
</comment>
<keyword evidence="8" id="KW-0472">Membrane</keyword>
<dbReference type="NCBIfam" id="TIGR02532">
    <property type="entry name" value="IV_pilin_GFxxxE"/>
    <property type="match status" value="1"/>
</dbReference>
<proteinExistence type="inferred from homology"/>
<evidence type="ECO:0000256" key="1">
    <source>
        <dbReference type="ARBA" id="ARBA00004377"/>
    </source>
</evidence>
<dbReference type="GO" id="GO:0015628">
    <property type="term" value="P:protein secretion by the type II secretion system"/>
    <property type="evidence" value="ECO:0007669"/>
    <property type="project" value="UniProtKB-UniRule"/>
</dbReference>
<dbReference type="GO" id="GO:0015627">
    <property type="term" value="C:type II protein secretion system complex"/>
    <property type="evidence" value="ECO:0007669"/>
    <property type="project" value="UniProtKB-UniRule"/>
</dbReference>
<dbReference type="PANTHER" id="PTHR38779:SF2">
    <property type="entry name" value="TYPE II SECRETION SYSTEM PROTEIN I-RELATED"/>
    <property type="match status" value="1"/>
</dbReference>
<organism evidence="11 12">
    <name type="scientific">Tolumonas auensis (strain DSM 9187 / NBRC 110442 / TA 4)</name>
    <dbReference type="NCBI Taxonomy" id="595494"/>
    <lineage>
        <taxon>Bacteria</taxon>
        <taxon>Pseudomonadati</taxon>
        <taxon>Pseudomonadota</taxon>
        <taxon>Gammaproteobacteria</taxon>
        <taxon>Aeromonadales</taxon>
        <taxon>Aeromonadaceae</taxon>
        <taxon>Tolumonas</taxon>
    </lineage>
</organism>
<reference evidence="12" key="1">
    <citation type="submission" date="2009-05" db="EMBL/GenBank/DDBJ databases">
        <title>Complete sequence of Tolumonas auensis DSM 9187.</title>
        <authorList>
            <consortium name="US DOE Joint Genome Institute"/>
            <person name="Lucas S."/>
            <person name="Copeland A."/>
            <person name="Lapidus A."/>
            <person name="Glavina del Rio T."/>
            <person name="Tice H."/>
            <person name="Bruce D."/>
            <person name="Goodwin L."/>
            <person name="Pitluck S."/>
            <person name="Chertkov O."/>
            <person name="Brettin T."/>
            <person name="Detter J.C."/>
            <person name="Han C."/>
            <person name="Larimer F."/>
            <person name="Land M."/>
            <person name="Hauser L."/>
            <person name="Kyrpides N."/>
            <person name="Mikhailova N."/>
            <person name="Spring S."/>
            <person name="Beller H."/>
        </authorList>
    </citation>
    <scope>NUCLEOTIDE SEQUENCE [LARGE SCALE GENOMIC DNA]</scope>
    <source>
        <strain evidence="12">DSM 9187 / TA4</strain>
    </source>
</reference>
<dbReference type="eggNOG" id="COG2165">
    <property type="taxonomic scope" value="Bacteria"/>
</dbReference>
<dbReference type="InterPro" id="IPR010052">
    <property type="entry name" value="T2SS_protein-GspI"/>
</dbReference>
<comment type="subunit">
    <text evidence="9">Type II secretion is composed of four main components: the outer membrane complex, the inner membrane complex, the cytoplasmic secretion ATPase and the periplasm-spanning pseudopilus.</text>
</comment>
<dbReference type="InterPro" id="IPR045584">
    <property type="entry name" value="Pilin-like"/>
</dbReference>
<reference evidence="11 12" key="2">
    <citation type="journal article" date="2011" name="Stand. Genomic Sci.">
        <title>Complete genome sequence of Tolumonas auensis type strain (TA 4).</title>
        <authorList>
            <person name="Chertkov O."/>
            <person name="Copeland A."/>
            <person name="Lucas S."/>
            <person name="Lapidus A."/>
            <person name="Berry K.W."/>
            <person name="Detter J.C."/>
            <person name="Del Rio T.G."/>
            <person name="Hammon N."/>
            <person name="Dalin E."/>
            <person name="Tice H."/>
            <person name="Pitluck S."/>
            <person name="Richardson P."/>
            <person name="Bruce D."/>
            <person name="Goodwin L."/>
            <person name="Han C."/>
            <person name="Tapia R."/>
            <person name="Saunders E."/>
            <person name="Schmutz J."/>
            <person name="Brettin T."/>
            <person name="Larimer F."/>
            <person name="Land M."/>
            <person name="Hauser L."/>
            <person name="Spring S."/>
            <person name="Rohde M."/>
            <person name="Kyrpides N.C."/>
            <person name="Ivanova N."/>
            <person name="Goker M."/>
            <person name="Beller H.R."/>
            <person name="Klenk H.P."/>
            <person name="Woyke T."/>
        </authorList>
    </citation>
    <scope>NUCLEOTIDE SEQUENCE [LARGE SCALE GENOMIC DNA]</scope>
    <source>
        <strain evidence="12">DSM 9187 / TA4</strain>
    </source>
</reference>
<dbReference type="InterPro" id="IPR003413">
    <property type="entry name" value="T2SS_GspI_C"/>
</dbReference>
<evidence type="ECO:0000313" key="12">
    <source>
        <dbReference type="Proteomes" id="UP000009073"/>
    </source>
</evidence>
<dbReference type="Gene3D" id="3.30.1300.30">
    <property type="entry name" value="GSPII I/J protein-like"/>
    <property type="match status" value="1"/>
</dbReference>
<feature type="domain" description="Type II secretion system protein GspI C-terminal" evidence="10">
    <location>
        <begin position="34"/>
        <end position="113"/>
    </location>
</feature>
<dbReference type="HOGENOM" id="CLU_121289_6_0_6"/>
<dbReference type="Pfam" id="PF02501">
    <property type="entry name" value="T2SSI"/>
    <property type="match status" value="1"/>
</dbReference>
<evidence type="ECO:0000256" key="6">
    <source>
        <dbReference type="ARBA" id="ARBA00022692"/>
    </source>
</evidence>
<dbReference type="AlphaFoldDB" id="C4L993"/>
<keyword evidence="6" id="KW-0812">Transmembrane</keyword>
<dbReference type="Proteomes" id="UP000009073">
    <property type="component" value="Chromosome"/>
</dbReference>
<comment type="subcellular location">
    <subcellularLocation>
        <location evidence="1 9">Cell inner membrane</location>
        <topology evidence="1 9">Single-pass membrane protein</topology>
    </subcellularLocation>
</comment>
<protein>
    <recommendedName>
        <fullName evidence="9">Type II secretion system protein I</fullName>
        <shortName evidence="9">T2SS minor pseudopilin I</shortName>
    </recommendedName>
</protein>
<keyword evidence="4 9" id="KW-0488">Methylation</keyword>
<comment type="similarity">
    <text evidence="2 9">Belongs to the GSP I family.</text>
</comment>
<keyword evidence="3" id="KW-1003">Cell membrane</keyword>
<sequence length="115" mass="13051">MTLLEVMVAMAIFAVAGIALMKTVTEQVVALATLEEKTFASWVADNQLVTIRLTEKWPNLNWSNGTEEMAGRTYYWRWHGVETADPQFRAIDVEVRDAEQAPDPRATMRSYVSKN</sequence>
<keyword evidence="7" id="KW-1133">Transmembrane helix</keyword>
<evidence type="ECO:0000256" key="9">
    <source>
        <dbReference type="RuleBase" id="RU368030"/>
    </source>
</evidence>
<dbReference type="SUPFAM" id="SSF54523">
    <property type="entry name" value="Pili subunits"/>
    <property type="match status" value="1"/>
</dbReference>
<dbReference type="OrthoDB" id="6121517at2"/>